<geneLocation type="mitochondrion" evidence="2"/>
<keyword evidence="2" id="KW-0496">Mitochondrion</keyword>
<dbReference type="AlphaFoldDB" id="A0A895KSZ7"/>
<dbReference type="GeneID" id="67278498"/>
<name>A0A895KSZ7_9APHY</name>
<dbReference type="RefSeq" id="YP_010170384.1">
    <property type="nucleotide sequence ID" value="NC_057606.1"/>
</dbReference>
<feature type="region of interest" description="Disordered" evidence="1">
    <location>
        <begin position="139"/>
        <end position="163"/>
    </location>
</feature>
<evidence type="ECO:0000256" key="1">
    <source>
        <dbReference type="SAM" id="MobiDB-lite"/>
    </source>
</evidence>
<protein>
    <submittedName>
        <fullName evidence="2">Uncharacterized protein</fullName>
    </submittedName>
</protein>
<gene>
    <name evidence="2" type="primary">orf163</name>
</gene>
<reference evidence="2" key="1">
    <citation type="journal article" date="2020" name="Int. J. Biol. Macromol.">
        <title>The 206 kbp mitochondrial genome of Phanerochaete carnosa reveals dynamics of introns, accumulation of repeat sequences and plasmid-derived genes.</title>
        <authorList>
            <person name="Wang X."/>
            <person name="Song A."/>
            <person name="Wang F."/>
            <person name="Chen M."/>
            <person name="Li X."/>
            <person name="Li Q."/>
            <person name="Liu N."/>
        </authorList>
    </citation>
    <scope>NUCLEOTIDE SEQUENCE</scope>
</reference>
<accession>A0A895KSZ7</accession>
<dbReference type="EMBL" id="MT090080">
    <property type="protein sequence ID" value="QRZ60366.1"/>
    <property type="molecule type" value="Genomic_DNA"/>
</dbReference>
<evidence type="ECO:0000313" key="2">
    <source>
        <dbReference type="EMBL" id="QRZ60366.1"/>
    </source>
</evidence>
<proteinExistence type="predicted"/>
<sequence length="163" mass="17364">MNKSEDLLNVSSTGKGGKEYVVKVNKETVTDFAEWGGQVVKDAIPQLGAGFAAAAVGKVVTQTTTQLPPLQRASVIAGLTAFSVWIAAGGNLGKQSTSNKSHIADMKNEFLKRRDEHNNAVLRSEACLQNTVISNNNNNSFPLPEPAEQIESNSPVLSASLLR</sequence>
<organism evidence="2">
    <name type="scientific">Phanerochaete carnosa</name>
    <dbReference type="NCBI Taxonomy" id="231932"/>
    <lineage>
        <taxon>Eukaryota</taxon>
        <taxon>Fungi</taxon>
        <taxon>Dikarya</taxon>
        <taxon>Basidiomycota</taxon>
        <taxon>Agaricomycotina</taxon>
        <taxon>Agaricomycetes</taxon>
        <taxon>Polyporales</taxon>
        <taxon>Phanerochaetaceae</taxon>
        <taxon>Phanerochaete</taxon>
    </lineage>
</organism>